<dbReference type="AlphaFoldDB" id="A0A263HE14"/>
<keyword evidence="1" id="KW-0732">Signal</keyword>
<dbReference type="OrthoDB" id="5680089at2"/>
<feature type="chain" id="PRO_5044571922" description="Lipoprotein" evidence="1">
    <location>
        <begin position="22"/>
        <end position="160"/>
    </location>
</feature>
<reference evidence="2 4" key="1">
    <citation type="submission" date="2017-07" db="EMBL/GenBank/DDBJ databases">
        <title>Virulence factors identified in Actinobacillus seminis.</title>
        <authorList>
            <person name="Negrete-Abascal E."/>
            <person name="Vaca-Pacheco S."/>
            <person name="Montes-Garcia F."/>
            <person name="Leyto-Gil A.M."/>
            <person name="Fragoso-Garcia E."/>
            <person name="Carvente-Garcia R."/>
            <person name="Perez-Agueros S."/>
            <person name="Castelan-Sanchez H.G."/>
            <person name="Garcia-Molina A."/>
            <person name="Villamar T.E."/>
            <person name="Vazquez-Cruz C."/>
        </authorList>
    </citation>
    <scope>NUCLEOTIDE SEQUENCE [LARGE SCALE GENOMIC DNA]</scope>
    <source>
        <strain evidence="2 4">ATCC 15768</strain>
    </source>
</reference>
<keyword evidence="4" id="KW-1185">Reference proteome</keyword>
<dbReference type="EMBL" id="NLFK01000001">
    <property type="protein sequence ID" value="OZN25665.1"/>
    <property type="molecule type" value="Genomic_DNA"/>
</dbReference>
<proteinExistence type="predicted"/>
<protein>
    <recommendedName>
        <fullName evidence="6">Lipoprotein</fullName>
    </recommendedName>
</protein>
<evidence type="ECO:0000256" key="1">
    <source>
        <dbReference type="SAM" id="SignalP"/>
    </source>
</evidence>
<dbReference type="Proteomes" id="UP000254507">
    <property type="component" value="Unassembled WGS sequence"/>
</dbReference>
<dbReference type="Proteomes" id="UP000215738">
    <property type="component" value="Unassembled WGS sequence"/>
</dbReference>
<feature type="signal peptide" evidence="1">
    <location>
        <begin position="1"/>
        <end position="21"/>
    </location>
</feature>
<name>A0A263HE14_9PAST</name>
<dbReference type="RefSeq" id="WP_094945304.1">
    <property type="nucleotide sequence ID" value="NZ_NLFK01000001.1"/>
</dbReference>
<dbReference type="InParanoid" id="A0A263HE14"/>
<organism evidence="3 5">
    <name type="scientific">Actinobacillus seminis</name>
    <dbReference type="NCBI Taxonomy" id="722"/>
    <lineage>
        <taxon>Bacteria</taxon>
        <taxon>Pseudomonadati</taxon>
        <taxon>Pseudomonadota</taxon>
        <taxon>Gammaproteobacteria</taxon>
        <taxon>Pasteurellales</taxon>
        <taxon>Pasteurellaceae</taxon>
        <taxon>Actinobacillus</taxon>
    </lineage>
</organism>
<evidence type="ECO:0000313" key="5">
    <source>
        <dbReference type="Proteomes" id="UP000254507"/>
    </source>
</evidence>
<sequence length="160" mass="17972">MMKTLKITTALFMLGIITGCAELSAINQKVGDWAGEINRTLNADKQQFSDTLTSKRDIDTLYVRIKRNVGFETMEEMLKCDPESNKNCAWKKAAIAEGGYVHEKTPGVYYRMADSFGNEGRYYVAVTLEKEGKNTLISWRVKGSQDFANQIKADILKAAK</sequence>
<evidence type="ECO:0000313" key="2">
    <source>
        <dbReference type="EMBL" id="OZN25665.1"/>
    </source>
</evidence>
<evidence type="ECO:0008006" key="6">
    <source>
        <dbReference type="Google" id="ProtNLM"/>
    </source>
</evidence>
<accession>A0A263HE14</accession>
<reference evidence="3 5" key="2">
    <citation type="submission" date="2018-06" db="EMBL/GenBank/DDBJ databases">
        <authorList>
            <consortium name="Pathogen Informatics"/>
            <person name="Doyle S."/>
        </authorList>
    </citation>
    <scope>NUCLEOTIDE SEQUENCE [LARGE SCALE GENOMIC DNA]</scope>
    <source>
        <strain evidence="3 5">NCTC10851</strain>
    </source>
</reference>
<gene>
    <name evidence="2" type="ORF">CFY87_00080</name>
    <name evidence="3" type="ORF">NCTC10851_01460</name>
</gene>
<dbReference type="PROSITE" id="PS51257">
    <property type="entry name" value="PROKAR_LIPOPROTEIN"/>
    <property type="match status" value="1"/>
</dbReference>
<evidence type="ECO:0000313" key="3">
    <source>
        <dbReference type="EMBL" id="SUU37137.1"/>
    </source>
</evidence>
<evidence type="ECO:0000313" key="4">
    <source>
        <dbReference type="Proteomes" id="UP000215738"/>
    </source>
</evidence>
<dbReference type="EMBL" id="UFSB01000001">
    <property type="protein sequence ID" value="SUU37137.1"/>
    <property type="molecule type" value="Genomic_DNA"/>
</dbReference>